<keyword evidence="3" id="KW-1185">Reference proteome</keyword>
<organism evidence="2 3">
    <name type="scientific">Kolteria novifilia</name>
    <dbReference type="NCBI Taxonomy" id="2527975"/>
    <lineage>
        <taxon>Bacteria</taxon>
        <taxon>Pseudomonadati</taxon>
        <taxon>Planctomycetota</taxon>
        <taxon>Planctomycetia</taxon>
        <taxon>Kolteriales</taxon>
        <taxon>Kolteriaceae</taxon>
        <taxon>Kolteria</taxon>
    </lineage>
</organism>
<accession>A0A518AZJ8</accession>
<name>A0A518AZJ8_9BACT</name>
<dbReference type="EMBL" id="CP036279">
    <property type="protein sequence ID" value="QDU60141.1"/>
    <property type="molecule type" value="Genomic_DNA"/>
</dbReference>
<keyword evidence="1" id="KW-0472">Membrane</keyword>
<dbReference type="GO" id="GO:0016989">
    <property type="term" value="F:sigma factor antagonist activity"/>
    <property type="evidence" value="ECO:0007669"/>
    <property type="project" value="TreeGrafter"/>
</dbReference>
<dbReference type="PANTHER" id="PTHR30273:SF2">
    <property type="entry name" value="PROTEIN FECR"/>
    <property type="match status" value="1"/>
</dbReference>
<keyword evidence="1" id="KW-1133">Transmembrane helix</keyword>
<dbReference type="AlphaFoldDB" id="A0A518AZJ8"/>
<evidence type="ECO:0000256" key="1">
    <source>
        <dbReference type="SAM" id="Phobius"/>
    </source>
</evidence>
<evidence type="ECO:0000313" key="3">
    <source>
        <dbReference type="Proteomes" id="UP000317093"/>
    </source>
</evidence>
<dbReference type="PANTHER" id="PTHR30273">
    <property type="entry name" value="PERIPLASMIC SIGNAL SENSOR AND SIGMA FACTOR ACTIVATOR FECR-RELATED"/>
    <property type="match status" value="1"/>
</dbReference>
<dbReference type="Proteomes" id="UP000317093">
    <property type="component" value="Chromosome"/>
</dbReference>
<dbReference type="KEGG" id="knv:Pan216_09780"/>
<proteinExistence type="predicted"/>
<protein>
    <submittedName>
        <fullName evidence="2">FecR protein</fullName>
    </submittedName>
</protein>
<dbReference type="Gene3D" id="2.60.120.1440">
    <property type="match status" value="1"/>
</dbReference>
<dbReference type="InterPro" id="IPR012373">
    <property type="entry name" value="Ferrdict_sens_TM"/>
</dbReference>
<reference evidence="2 3" key="1">
    <citation type="submission" date="2019-02" db="EMBL/GenBank/DDBJ databases">
        <title>Deep-cultivation of Planctomycetes and their phenomic and genomic characterization uncovers novel biology.</title>
        <authorList>
            <person name="Wiegand S."/>
            <person name="Jogler M."/>
            <person name="Boedeker C."/>
            <person name="Pinto D."/>
            <person name="Vollmers J."/>
            <person name="Rivas-Marin E."/>
            <person name="Kohn T."/>
            <person name="Peeters S.H."/>
            <person name="Heuer A."/>
            <person name="Rast P."/>
            <person name="Oberbeckmann S."/>
            <person name="Bunk B."/>
            <person name="Jeske O."/>
            <person name="Meyerdierks A."/>
            <person name="Storesund J.E."/>
            <person name="Kallscheuer N."/>
            <person name="Luecker S."/>
            <person name="Lage O.M."/>
            <person name="Pohl T."/>
            <person name="Merkel B.J."/>
            <person name="Hornburger P."/>
            <person name="Mueller R.-W."/>
            <person name="Bruemmer F."/>
            <person name="Labrenz M."/>
            <person name="Spormann A.M."/>
            <person name="Op den Camp H."/>
            <person name="Overmann J."/>
            <person name="Amann R."/>
            <person name="Jetten M.S.M."/>
            <person name="Mascher T."/>
            <person name="Medema M.H."/>
            <person name="Devos D.P."/>
            <person name="Kaster A.-K."/>
            <person name="Ovreas L."/>
            <person name="Rohde M."/>
            <person name="Galperin M.Y."/>
            <person name="Jogler C."/>
        </authorList>
    </citation>
    <scope>NUCLEOTIDE SEQUENCE [LARGE SCALE GENOMIC DNA]</scope>
    <source>
        <strain evidence="2 3">Pan216</strain>
    </source>
</reference>
<sequence>MSKDITPDEEFEKLLSRLAQCPLEKSELQALERLLIDHPERQSLYLECMRLDSSLLELGQVFEDVPELALPRVRPRVAFSSRTLAWGVSAAMGLLLVVGLAVSARRDPQGLAEGNRLGKAASIGPERGPASVDAEKEPLSSARFAGAYHAVFRESRSPTSIGTHLLFSEDYILLNGMTRLVFASGAEAIVAAPAVFQVASDDELVVNLGSCSVYAPEGAEGFKVSTPTSEVIDRGTRFSVVVTEDGASNVAVVDGEAEVSSPGSNQKRTLFEDNSVRVGVDQQIVDGAEATKGNAYVSSIPDHLVSYEALPDDLGRAVKLLSLDVQRGGRRLTYREGDFILANVNHFSAKGSSGSVHGIVPADAPADEFNRFGPMNLSFVSGFINPGGEKRLRDDAIVLGAEGTPGMNLVFERPVINGPGPDIVLFDAQSIAHSLDGDVFHLYPETDAPGARAITVESYDIDGHSADAQVLSGCRLLHSSPDHAEDGSPIPLFGPTPIVHRIPSRVFGVGIDLDDMDIPRGEAITGLFLQDAVDDHDRLDPVVIVGLPPVD</sequence>
<dbReference type="RefSeq" id="WP_419193260.1">
    <property type="nucleotide sequence ID" value="NZ_CP036279.1"/>
</dbReference>
<feature type="transmembrane region" description="Helical" evidence="1">
    <location>
        <begin position="84"/>
        <end position="102"/>
    </location>
</feature>
<keyword evidence="1" id="KW-0812">Transmembrane</keyword>
<gene>
    <name evidence="2" type="ORF">Pan216_09780</name>
</gene>
<evidence type="ECO:0000313" key="2">
    <source>
        <dbReference type="EMBL" id="QDU60141.1"/>
    </source>
</evidence>